<dbReference type="Pfam" id="PF01784">
    <property type="entry name" value="DUF34_NIF3"/>
    <property type="match status" value="1"/>
</dbReference>
<dbReference type="SUPFAM" id="SSF102705">
    <property type="entry name" value="NIF3 (NGG1p interacting factor 3)-like"/>
    <property type="match status" value="1"/>
</dbReference>
<sequence length="261" mass="27752">MSMPSVSLRDVVSALDAELRTSEIPDYPGAVNGLQVANPGTVHRVAVAVDASRAAITEAVVSGADLLIVHHGLFWSGVQPLVGMQYDKYRAMLSNGLAVYSSHLPLDLHAEHGNNVRLAQALGLNPDGGFARFKTVDIGVTGTADEPTDELVHRVQAFSARYGGSVRTSIPAPGRRTHRWAICTGGGASSESLREARDRGVDTLIVGEGPHHTTVDAIEHDLCVVYAGHYATETLGVQSLGAFLETRFGLPWTFLHLPTGS</sequence>
<dbReference type="KEGG" id="ggr:HKW67_15580"/>
<evidence type="ECO:0000256" key="3">
    <source>
        <dbReference type="ARBA" id="ARBA00022112"/>
    </source>
</evidence>
<name>A0A6M4ITN5_9BACT</name>
<organism evidence="6 7">
    <name type="scientific">Gemmatimonas groenlandica</name>
    <dbReference type="NCBI Taxonomy" id="2732249"/>
    <lineage>
        <taxon>Bacteria</taxon>
        <taxon>Pseudomonadati</taxon>
        <taxon>Gemmatimonadota</taxon>
        <taxon>Gemmatimonadia</taxon>
        <taxon>Gemmatimonadales</taxon>
        <taxon>Gemmatimonadaceae</taxon>
        <taxon>Gemmatimonas</taxon>
    </lineage>
</organism>
<evidence type="ECO:0000256" key="5">
    <source>
        <dbReference type="PIRSR" id="PIRSR602678-1"/>
    </source>
</evidence>
<feature type="binding site" evidence="5">
    <location>
        <position position="70"/>
    </location>
    <ligand>
        <name>a divalent metal cation</name>
        <dbReference type="ChEBI" id="CHEBI:60240"/>
        <label>1</label>
    </ligand>
</feature>
<feature type="binding site" evidence="5">
    <location>
        <position position="71"/>
    </location>
    <ligand>
        <name>a divalent metal cation</name>
        <dbReference type="ChEBI" id="CHEBI:60240"/>
        <label>1</label>
    </ligand>
</feature>
<comment type="similarity">
    <text evidence="1">Belongs to the GTP cyclohydrolase I type 2/NIF3 family.</text>
</comment>
<evidence type="ECO:0000256" key="4">
    <source>
        <dbReference type="ARBA" id="ARBA00022723"/>
    </source>
</evidence>
<protein>
    <recommendedName>
        <fullName evidence="3">GTP cyclohydrolase 1 type 2 homolog</fullName>
    </recommendedName>
</protein>
<dbReference type="AlphaFoldDB" id="A0A6M4ITN5"/>
<dbReference type="PANTHER" id="PTHR13799">
    <property type="entry name" value="NGG1 INTERACTING FACTOR 3"/>
    <property type="match status" value="1"/>
</dbReference>
<keyword evidence="7" id="KW-1185">Reference proteome</keyword>
<evidence type="ECO:0000313" key="7">
    <source>
        <dbReference type="Proteomes" id="UP000500938"/>
    </source>
</evidence>
<evidence type="ECO:0000256" key="2">
    <source>
        <dbReference type="ARBA" id="ARBA00011643"/>
    </source>
</evidence>
<dbReference type="FunFam" id="3.40.1390.30:FF:000001">
    <property type="entry name" value="GTP cyclohydrolase 1 type 2"/>
    <property type="match status" value="1"/>
</dbReference>
<accession>A0A6M4ITN5</accession>
<dbReference type="EMBL" id="CP053085">
    <property type="protein sequence ID" value="QJR36836.1"/>
    <property type="molecule type" value="Genomic_DNA"/>
</dbReference>
<dbReference type="InterPro" id="IPR036069">
    <property type="entry name" value="DUF34/NIF3_sf"/>
</dbReference>
<keyword evidence="4 5" id="KW-0479">Metal-binding</keyword>
<dbReference type="Gene3D" id="3.40.1390.30">
    <property type="entry name" value="NIF3 (NGG1p interacting factor 3)-like"/>
    <property type="match status" value="2"/>
</dbReference>
<feature type="binding site" evidence="5">
    <location>
        <position position="229"/>
    </location>
    <ligand>
        <name>a divalent metal cation</name>
        <dbReference type="ChEBI" id="CHEBI:60240"/>
        <label>1</label>
    </ligand>
</feature>
<dbReference type="NCBIfam" id="TIGR00486">
    <property type="entry name" value="YbgI_SA1388"/>
    <property type="match status" value="1"/>
</dbReference>
<comment type="subunit">
    <text evidence="2">Homohexamer.</text>
</comment>
<dbReference type="GO" id="GO:0046872">
    <property type="term" value="F:metal ion binding"/>
    <property type="evidence" value="ECO:0007669"/>
    <property type="project" value="UniProtKB-KW"/>
</dbReference>
<reference evidence="6 7" key="1">
    <citation type="submission" date="2020-05" db="EMBL/GenBank/DDBJ databases">
        <title>Complete genome sequence of Gemmatimonas greenlandica TET16.</title>
        <authorList>
            <person name="Zeng Y."/>
        </authorList>
    </citation>
    <scope>NUCLEOTIDE SEQUENCE [LARGE SCALE GENOMIC DNA]</scope>
    <source>
        <strain evidence="6 7">TET16</strain>
    </source>
</reference>
<proteinExistence type="inferred from homology"/>
<dbReference type="GO" id="GO:0005737">
    <property type="term" value="C:cytoplasm"/>
    <property type="evidence" value="ECO:0007669"/>
    <property type="project" value="TreeGrafter"/>
</dbReference>
<evidence type="ECO:0000313" key="6">
    <source>
        <dbReference type="EMBL" id="QJR36836.1"/>
    </source>
</evidence>
<feature type="binding site" evidence="5">
    <location>
        <position position="233"/>
    </location>
    <ligand>
        <name>a divalent metal cation</name>
        <dbReference type="ChEBI" id="CHEBI:60240"/>
        <label>1</label>
    </ligand>
</feature>
<evidence type="ECO:0000256" key="1">
    <source>
        <dbReference type="ARBA" id="ARBA00006964"/>
    </source>
</evidence>
<gene>
    <name evidence="6" type="ORF">HKW67_15580</name>
</gene>
<dbReference type="InterPro" id="IPR002678">
    <property type="entry name" value="DUF34/NIF3"/>
</dbReference>
<feature type="binding site" evidence="5">
    <location>
        <position position="107"/>
    </location>
    <ligand>
        <name>a divalent metal cation</name>
        <dbReference type="ChEBI" id="CHEBI:60240"/>
        <label>1</label>
    </ligand>
</feature>
<dbReference type="Proteomes" id="UP000500938">
    <property type="component" value="Chromosome"/>
</dbReference>
<dbReference type="PANTHER" id="PTHR13799:SF14">
    <property type="entry name" value="GTP CYCLOHYDROLASE 1 TYPE 2 HOMOLOG"/>
    <property type="match status" value="1"/>
</dbReference>